<dbReference type="EMBL" id="LBKL01000084">
    <property type="protein sequence ID" value="KLL36508.1"/>
    <property type="molecule type" value="Genomic_DNA"/>
</dbReference>
<feature type="transmembrane region" description="Helical" evidence="1">
    <location>
        <begin position="57"/>
        <end position="77"/>
    </location>
</feature>
<keyword evidence="2" id="KW-0732">Signal</keyword>
<keyword evidence="1" id="KW-0812">Transmembrane</keyword>
<dbReference type="AlphaFoldDB" id="A0A837KXX7"/>
<dbReference type="Proteomes" id="UP000035346">
    <property type="component" value="Unassembled WGS sequence"/>
</dbReference>
<organism evidence="3 4">
    <name type="scientific">Streptococcus agalactiae</name>
    <dbReference type="NCBI Taxonomy" id="1311"/>
    <lineage>
        <taxon>Bacteria</taxon>
        <taxon>Bacillati</taxon>
        <taxon>Bacillota</taxon>
        <taxon>Bacilli</taxon>
        <taxon>Lactobacillales</taxon>
        <taxon>Streptococcaceae</taxon>
        <taxon>Streptococcus</taxon>
    </lineage>
</organism>
<sequence>MKHHLTPLFRRLSEKRKRYWLSLCLFLTSLLSQTAYADDPFVKTQNLANQGITKFQMISGAVFGVALVATGLVYGFSGRETKSTIKKHWIHILVGIVVVTLGPAIVQFFVDFVKS</sequence>
<dbReference type="InterPro" id="IPR007039">
    <property type="entry name" value="TrbC/VirB2"/>
</dbReference>
<accession>A0A837KXX7</accession>
<feature type="transmembrane region" description="Helical" evidence="1">
    <location>
        <begin position="89"/>
        <end position="110"/>
    </location>
</feature>
<feature type="chain" id="PRO_5032398943" evidence="2">
    <location>
        <begin position="38"/>
        <end position="115"/>
    </location>
</feature>
<proteinExistence type="predicted"/>
<comment type="caution">
    <text evidence="3">The sequence shown here is derived from an EMBL/GenBank/DDBJ whole genome shotgun (WGS) entry which is preliminary data.</text>
</comment>
<feature type="signal peptide" evidence="2">
    <location>
        <begin position="1"/>
        <end position="37"/>
    </location>
</feature>
<evidence type="ECO:0000256" key="2">
    <source>
        <dbReference type="SAM" id="SignalP"/>
    </source>
</evidence>
<dbReference type="RefSeq" id="WP_047209060.1">
    <property type="nucleotide sequence ID" value="NZ_LBKL01000084.1"/>
</dbReference>
<evidence type="ECO:0000313" key="4">
    <source>
        <dbReference type="Proteomes" id="UP000035346"/>
    </source>
</evidence>
<reference evidence="3 4" key="1">
    <citation type="journal article" date="2015" name="PLoS ONE">
        <title>Genomic analysis reveals the molecular basis for capsule loss in the group B streptococcus population.</title>
        <authorList>
            <consortium name="DEVANI Consortium"/>
            <person name="Rosini R."/>
            <person name="Campisi E."/>
            <person name="De Chiara M."/>
            <person name="Tettelin H."/>
            <person name="Rinaudo D."/>
            <person name="Toniolo C."/>
            <person name="Metruccio M."/>
            <person name="Guidotti S."/>
            <person name="Sorensen U.B."/>
            <person name="Kilian M."/>
            <person name="Ramirez M."/>
            <person name="Janulczyk R."/>
            <person name="Donati C."/>
            <person name="Grandi G."/>
            <person name="Margarit I."/>
        </authorList>
    </citation>
    <scope>NUCLEOTIDE SEQUENCE [LARGE SCALE GENOMIC DNA]</scope>
    <source>
        <strain evidence="3 4">DK-B-USS-215</strain>
    </source>
</reference>
<protein>
    <submittedName>
        <fullName evidence="3">Conjugal transfer protein TrbC</fullName>
    </submittedName>
</protein>
<dbReference type="Pfam" id="PF04956">
    <property type="entry name" value="TrbC"/>
    <property type="match status" value="1"/>
</dbReference>
<name>A0A837KXX7_STRAG</name>
<keyword evidence="1" id="KW-1133">Transmembrane helix</keyword>
<evidence type="ECO:0000256" key="1">
    <source>
        <dbReference type="SAM" id="Phobius"/>
    </source>
</evidence>
<keyword evidence="1" id="KW-0472">Membrane</keyword>
<evidence type="ECO:0000313" key="3">
    <source>
        <dbReference type="EMBL" id="KLL36508.1"/>
    </source>
</evidence>
<gene>
    <name evidence="3" type="ORF">WA04_08840</name>
</gene>